<name>A0ABY5YUU6_9MICC</name>
<reference evidence="2" key="1">
    <citation type="submission" date="2022-09" db="EMBL/GenBank/DDBJ databases">
        <title>Novel species in genus Arthrobacter.</title>
        <authorList>
            <person name="Liu Y."/>
        </authorList>
    </citation>
    <scope>NUCLEOTIDE SEQUENCE</scope>
    <source>
        <strain evidence="2">Zg-Y815</strain>
    </source>
</reference>
<dbReference type="InterPro" id="IPR024072">
    <property type="entry name" value="DHFR-like_dom_sf"/>
</dbReference>
<gene>
    <name evidence="2" type="ORF">N2K95_05110</name>
</gene>
<keyword evidence="3" id="KW-1185">Reference proteome</keyword>
<feature type="domain" description="Bacterial bifunctional deaminase-reductase C-terminal" evidence="1">
    <location>
        <begin position="3"/>
        <end position="172"/>
    </location>
</feature>
<sequence>MGKVLYSVSSTLDGYNSDAQGDFSWAFPAEAVTAALAEDIADVTTYLYGRRMYETMAVWETDPSAAEESPESADFGEVWKRARKVVFSRTLDDVWTDRTRLEREFTAEAVERAKAETPGDLTIEGPTLAGTALVMGLVDVVELMIWPVTVGGGTRVFPDGLRAGFRLARERRFDEQGMVQVRYERR</sequence>
<dbReference type="Gene3D" id="3.40.430.10">
    <property type="entry name" value="Dihydrofolate Reductase, subunit A"/>
    <property type="match status" value="1"/>
</dbReference>
<evidence type="ECO:0000259" key="1">
    <source>
        <dbReference type="Pfam" id="PF01872"/>
    </source>
</evidence>
<dbReference type="SUPFAM" id="SSF53597">
    <property type="entry name" value="Dihydrofolate reductase-like"/>
    <property type="match status" value="1"/>
</dbReference>
<dbReference type="RefSeq" id="WP_260653210.1">
    <property type="nucleotide sequence ID" value="NZ_CP104275.1"/>
</dbReference>
<dbReference type="Pfam" id="PF01872">
    <property type="entry name" value="RibD_C"/>
    <property type="match status" value="1"/>
</dbReference>
<accession>A0ABY5YUU6</accession>
<proteinExistence type="predicted"/>
<evidence type="ECO:0000313" key="3">
    <source>
        <dbReference type="Proteomes" id="UP001059859"/>
    </source>
</evidence>
<evidence type="ECO:0000313" key="2">
    <source>
        <dbReference type="EMBL" id="UWX98054.1"/>
    </source>
</evidence>
<protein>
    <submittedName>
        <fullName evidence="2">Dihydrofolate reductase family protein</fullName>
    </submittedName>
</protein>
<organism evidence="2 3">
    <name type="scientific">Arthrobacter zhaoxinii</name>
    <dbReference type="NCBI Taxonomy" id="2964616"/>
    <lineage>
        <taxon>Bacteria</taxon>
        <taxon>Bacillati</taxon>
        <taxon>Actinomycetota</taxon>
        <taxon>Actinomycetes</taxon>
        <taxon>Micrococcales</taxon>
        <taxon>Micrococcaceae</taxon>
        <taxon>Arthrobacter</taxon>
    </lineage>
</organism>
<dbReference type="Proteomes" id="UP001059859">
    <property type="component" value="Chromosome"/>
</dbReference>
<dbReference type="InterPro" id="IPR002734">
    <property type="entry name" value="RibDG_C"/>
</dbReference>
<dbReference type="EMBL" id="CP104275">
    <property type="protein sequence ID" value="UWX98054.1"/>
    <property type="molecule type" value="Genomic_DNA"/>
</dbReference>